<feature type="coiled-coil region" evidence="1">
    <location>
        <begin position="98"/>
        <end position="209"/>
    </location>
</feature>
<comment type="caution">
    <text evidence="2">The sequence shown here is derived from an EMBL/GenBank/DDBJ whole genome shotgun (WGS) entry which is preliminary data.</text>
</comment>
<proteinExistence type="predicted"/>
<gene>
    <name evidence="2" type="ORF">PT517_09820</name>
</gene>
<reference evidence="2" key="1">
    <citation type="journal article" date="2023" name="Antibiotics">
        <title>Genomic Characterization of Antibiotic-Resistant Campylobacterales Isolated from Chilean Poultry Meat.</title>
        <authorList>
            <person name="Concha-Toloza M."/>
            <person name="Lopez-Cantillo M."/>
            <person name="Molina-Mora J.A."/>
            <person name="Collado L."/>
        </authorList>
    </citation>
    <scope>NUCLEOTIDE SEQUENCE</scope>
    <source>
        <strain evidence="2">FR1p153A2</strain>
    </source>
</reference>
<name>A0AAW6VIV3_9BACT</name>
<organism evidence="2 3">
    <name type="scientific">Aliarcobacter butzleri</name>
    <dbReference type="NCBI Taxonomy" id="28197"/>
    <lineage>
        <taxon>Bacteria</taxon>
        <taxon>Pseudomonadati</taxon>
        <taxon>Campylobacterota</taxon>
        <taxon>Epsilonproteobacteria</taxon>
        <taxon>Campylobacterales</taxon>
        <taxon>Arcobacteraceae</taxon>
        <taxon>Aliarcobacter</taxon>
    </lineage>
</organism>
<protein>
    <recommendedName>
        <fullName evidence="4">Viral A-type inclusion protein</fullName>
    </recommendedName>
</protein>
<evidence type="ECO:0000256" key="1">
    <source>
        <dbReference type="SAM" id="Coils"/>
    </source>
</evidence>
<keyword evidence="1" id="KW-0175">Coiled coil</keyword>
<evidence type="ECO:0000313" key="2">
    <source>
        <dbReference type="EMBL" id="MDK2042068.1"/>
    </source>
</evidence>
<reference evidence="2" key="2">
    <citation type="submission" date="2023-02" db="EMBL/GenBank/DDBJ databases">
        <authorList>
            <person name="Concha-Toloza M."/>
            <person name="Lopez-Cantillo M."/>
            <person name="Molina-Mora J."/>
            <person name="Collado L."/>
        </authorList>
    </citation>
    <scope>NUCLEOTIDE SEQUENCE</scope>
    <source>
        <strain evidence="2">FR1p153A2</strain>
    </source>
</reference>
<evidence type="ECO:0008006" key="4">
    <source>
        <dbReference type="Google" id="ProtNLM"/>
    </source>
</evidence>
<dbReference type="RefSeq" id="WP_152060202.1">
    <property type="nucleotide sequence ID" value="NZ_CABVSN010000019.1"/>
</dbReference>
<feature type="coiled-coil region" evidence="1">
    <location>
        <begin position="3"/>
        <end position="68"/>
    </location>
</feature>
<dbReference type="Proteomes" id="UP001237501">
    <property type="component" value="Unassembled WGS sequence"/>
</dbReference>
<dbReference type="EMBL" id="JAQTJK010000013">
    <property type="protein sequence ID" value="MDK2042068.1"/>
    <property type="molecule type" value="Genomic_DNA"/>
</dbReference>
<evidence type="ECO:0000313" key="3">
    <source>
        <dbReference type="Proteomes" id="UP001237501"/>
    </source>
</evidence>
<sequence length="310" mass="36360">MSYNDIAKKIIENEDELNKLQKKINLQEFKILTLKTGEFLKNEELKKINEKDLKIEEKEKKEKKENDDFLQKIYNQSSKLNSSFSQSQDVFSAQAQKVEKIEVEKLKVEEKTEKIEVKIGDLSTNSNLNQSDKQKLFDELEKDILNLKLVVEKLKKENLDLKKELELILEKEKLNAEKSGLKKENQSVKDKIEALKNKTQNTKKEFESDTKNLKNFDKNQEKENIKSKTIRDDIKFLRDLSMADVQNKTLDNFSKDIGNLKAFKATGFDLKSIVNYAQDFDDFLQKEVEKAEKMANVKNKITYDNNMKER</sequence>
<dbReference type="AlphaFoldDB" id="A0AAW6VIV3"/>
<accession>A0AAW6VIV3</accession>